<keyword evidence="3" id="KW-0067">ATP-binding</keyword>
<keyword evidence="3" id="KW-0347">Helicase</keyword>
<feature type="region of interest" description="Disordered" evidence="1">
    <location>
        <begin position="1"/>
        <end position="71"/>
    </location>
</feature>
<evidence type="ECO:0000313" key="3">
    <source>
        <dbReference type="EMBL" id="OZG53514.1"/>
    </source>
</evidence>
<dbReference type="InterPro" id="IPR049468">
    <property type="entry name" value="Restrct_endonuc-II-like_dom"/>
</dbReference>
<comment type="caution">
    <text evidence="3">The sequence shown here is derived from an EMBL/GenBank/DDBJ whole genome shotgun (WGS) entry which is preliminary data.</text>
</comment>
<feature type="compositionally biased region" description="Low complexity" evidence="1">
    <location>
        <begin position="18"/>
        <end position="36"/>
    </location>
</feature>
<organism evidence="3 4">
    <name type="scientific">Pseudoscardovia suis</name>
    <dbReference type="NCBI Taxonomy" id="987063"/>
    <lineage>
        <taxon>Bacteria</taxon>
        <taxon>Bacillati</taxon>
        <taxon>Actinomycetota</taxon>
        <taxon>Actinomycetes</taxon>
        <taxon>Bifidobacteriales</taxon>
        <taxon>Bifidobacteriaceae</taxon>
        <taxon>Pseudoscardovia</taxon>
    </lineage>
</organism>
<name>A0A261F325_9BIFI</name>
<dbReference type="AlphaFoldDB" id="A0A261F325"/>
<sequence length="1266" mass="139002">MVNDSMHNDAAQSDYGDDATQSEAAASAQETQSTSDESAAVNSAAEMNGSAAETIETGAQPAQEQREESSMDRVRRWYSEYRRQHGATPMDDMSRLVESLDITHAHPTGIAQLFASGRVQLSTLFRDIGFLKTAERNLGKVLRDFHAKERTDGTASLSLAVGIAQWPEHSMPVLLYPVTVDGVDSEDARMSQAVIRFTAPAAINSAFIDEMRRQDVFLDADELMDPAYYGGKPPQTADLFALIRTRTGAKVPDFTIKSDLILGSFVESSTVLLADAARVISAMDQGNAANLPLAVLAGDKRAMKAMYNRRLPQYSPQDADPHDEMEAGDVSNATRYAARLAAEGDNVFVNVSSVEDTAAQALAVASRVALAGKTALYVPGVPEQKFRFAHEARINGMTDLLGDLSDPDFNAKLDSRLVSAVAFSGGEATTHFDQLADELVGVRARLGRYLGDLHAVNKEWNVSAYQVIENLARISSNPTHPATHVRFEAKTVHAVADHLDEWGAKLTRAAQLGEFEDGVEKTAWYQASVFNEDEAVDAYQRVVRLLTETLPAVREQIAETSKTCGFAIPANASEWSRQVTVLRNLRRVMDTFQPVIFQRDIPAMVEATKSKQERKEKGTTLGMRERHRLAKEAKSMLRAGSHVEDLHAALQVAVKQNEEWRRFVPHGQWPVLPNKLDDIISMDESLSADLTAMNSVLATTPQGSGLESVGFQQLEDRLRALYDDHSALDTLPERSCLERDIDKVGLGDLSADLRVRRVPVEAVADEFLLAWWATVFNLIVQQSPIIASQDSSVLSQAADRFAQVDVDHVRSIGPMAQQEMMKRLSETLYAHSQEANQLHTLLATPTVLPFTRLRRDFASILAVAKPILVGTPASLAVASGPEHIADVAIVDAASHMTPIEILTVLSRVDSVVFFGHQQTLSSAAITQLLPYLAQVNTLSTPSHRDPRLALFLADHGYGDVRFSLSTGKVRGDVQYSRVDGVGIPEETSGLVESTKQEVKAVADTVEARAAEYQDLPKRYRMSIVCLTDTNRIRIGAELKSRAQRTSGLRDFLRHVRIITISEVAGAAADDVILACSFAKGQPKHLTQQFGIMEQPGSDGMLLDALALATSRTNIISAFGSADMDDDRLRTPGTQLLKEMLAWCEHLSDSMPMPRGHASDDVIVNDLANRIKSRGLTVETNYGFDGGVQVPLVVGFPGRQFRLAVKVDDARFMSVRSERQRYRFSIENLRELGWAVTFIWSVAAFVDPDKEVDRVVSQLSQLEGDEL</sequence>
<protein>
    <submittedName>
        <fullName evidence="3">Helicase</fullName>
    </submittedName>
</protein>
<reference evidence="3 4" key="1">
    <citation type="journal article" date="2017" name="BMC Genomics">
        <title>Comparative genomic and phylogenomic analyses of the Bifidobacteriaceae family.</title>
        <authorList>
            <person name="Lugli G.A."/>
            <person name="Milani C."/>
            <person name="Turroni F."/>
            <person name="Duranti S."/>
            <person name="Mancabelli L."/>
            <person name="Mangifesta M."/>
            <person name="Ferrario C."/>
            <person name="Modesto M."/>
            <person name="Mattarelli P."/>
            <person name="Jiri K."/>
            <person name="van Sinderen D."/>
            <person name="Ventura M."/>
        </authorList>
    </citation>
    <scope>NUCLEOTIDE SEQUENCE [LARGE SCALE GENOMIC DNA]</scope>
    <source>
        <strain evidence="3 4">DSM 24744</strain>
    </source>
</reference>
<keyword evidence="4" id="KW-1185">Reference proteome</keyword>
<gene>
    <name evidence="3" type="ORF">PSSU_0280</name>
</gene>
<dbReference type="EMBL" id="MWWQ01000004">
    <property type="protein sequence ID" value="OZG53514.1"/>
    <property type="molecule type" value="Genomic_DNA"/>
</dbReference>
<keyword evidence="3" id="KW-0378">Hydrolase</keyword>
<evidence type="ECO:0000259" key="2">
    <source>
        <dbReference type="Pfam" id="PF18741"/>
    </source>
</evidence>
<dbReference type="Pfam" id="PF18741">
    <property type="entry name" value="MTES_1575"/>
    <property type="match status" value="1"/>
</dbReference>
<dbReference type="GO" id="GO:0004386">
    <property type="term" value="F:helicase activity"/>
    <property type="evidence" value="ECO:0007669"/>
    <property type="project" value="UniProtKB-KW"/>
</dbReference>
<proteinExistence type="predicted"/>
<evidence type="ECO:0000313" key="4">
    <source>
        <dbReference type="Proteomes" id="UP000216454"/>
    </source>
</evidence>
<keyword evidence="3" id="KW-0547">Nucleotide-binding</keyword>
<accession>A0A261F325</accession>
<dbReference type="Proteomes" id="UP000216454">
    <property type="component" value="Unassembled WGS sequence"/>
</dbReference>
<evidence type="ECO:0000256" key="1">
    <source>
        <dbReference type="SAM" id="MobiDB-lite"/>
    </source>
</evidence>
<feature type="domain" description="Restriction endonuclease type II-like" evidence="2">
    <location>
        <begin position="1165"/>
        <end position="1258"/>
    </location>
</feature>